<evidence type="ECO:0000256" key="7">
    <source>
        <dbReference type="ARBA" id="ARBA00023136"/>
    </source>
</evidence>
<dbReference type="GO" id="GO:0005886">
    <property type="term" value="C:plasma membrane"/>
    <property type="evidence" value="ECO:0007669"/>
    <property type="project" value="UniProtKB-SubCell"/>
</dbReference>
<evidence type="ECO:0000313" key="10">
    <source>
        <dbReference type="Proteomes" id="UP000538566"/>
    </source>
</evidence>
<dbReference type="InterPro" id="IPR002781">
    <property type="entry name" value="TM_pro_TauE-like"/>
</dbReference>
<dbReference type="Proteomes" id="UP000538566">
    <property type="component" value="Unassembled WGS sequence"/>
</dbReference>
<proteinExistence type="inferred from homology"/>
<feature type="transmembrane region" description="Helical" evidence="8">
    <location>
        <begin position="201"/>
        <end position="223"/>
    </location>
</feature>
<evidence type="ECO:0000256" key="4">
    <source>
        <dbReference type="ARBA" id="ARBA00022475"/>
    </source>
</evidence>
<feature type="transmembrane region" description="Helical" evidence="8">
    <location>
        <begin position="102"/>
        <end position="120"/>
    </location>
</feature>
<evidence type="ECO:0000256" key="5">
    <source>
        <dbReference type="ARBA" id="ARBA00022692"/>
    </source>
</evidence>
<dbReference type="Pfam" id="PF01925">
    <property type="entry name" value="TauE"/>
    <property type="match status" value="1"/>
</dbReference>
<dbReference type="PANTHER" id="PTHR30269:SF0">
    <property type="entry name" value="MEMBRANE TRANSPORTER PROTEIN YFCA-RELATED"/>
    <property type="match status" value="1"/>
</dbReference>
<comment type="subcellular location">
    <subcellularLocation>
        <location evidence="1 8">Cell membrane</location>
        <topology evidence="1 8">Multi-pass membrane protein</topology>
    </subcellularLocation>
</comment>
<feature type="transmembrane region" description="Helical" evidence="8">
    <location>
        <begin position="230"/>
        <end position="247"/>
    </location>
</feature>
<keyword evidence="3" id="KW-0813">Transport</keyword>
<dbReference type="RefSeq" id="WP_158637783.1">
    <property type="nucleotide sequence ID" value="NZ_JACHOA010000002.1"/>
</dbReference>
<comment type="similarity">
    <text evidence="2 8">Belongs to the 4-toluene sulfonate uptake permease (TSUP) (TC 2.A.102) family.</text>
</comment>
<keyword evidence="7 8" id="KW-0472">Membrane</keyword>
<dbReference type="EMBL" id="JACHOA010000002">
    <property type="protein sequence ID" value="MBB4612859.1"/>
    <property type="molecule type" value="Genomic_DNA"/>
</dbReference>
<keyword evidence="5 8" id="KW-0812">Transmembrane</keyword>
<evidence type="ECO:0000256" key="3">
    <source>
        <dbReference type="ARBA" id="ARBA00022448"/>
    </source>
</evidence>
<dbReference type="PANTHER" id="PTHR30269">
    <property type="entry name" value="TRANSMEMBRANE PROTEIN YFCA"/>
    <property type="match status" value="1"/>
</dbReference>
<keyword evidence="4 8" id="KW-1003">Cell membrane</keyword>
<comment type="caution">
    <text evidence="9">The sequence shown here is derived from an EMBL/GenBank/DDBJ whole genome shotgun (WGS) entry which is preliminary data.</text>
</comment>
<keyword evidence="10" id="KW-1185">Reference proteome</keyword>
<evidence type="ECO:0000313" key="9">
    <source>
        <dbReference type="EMBL" id="MBB4612859.1"/>
    </source>
</evidence>
<dbReference type="InterPro" id="IPR052017">
    <property type="entry name" value="TSUP"/>
</dbReference>
<gene>
    <name evidence="9" type="ORF">GGR37_001118</name>
</gene>
<evidence type="ECO:0000256" key="6">
    <source>
        <dbReference type="ARBA" id="ARBA00022989"/>
    </source>
</evidence>
<feature type="transmembrane region" description="Helical" evidence="8">
    <location>
        <begin position="72"/>
        <end position="95"/>
    </location>
</feature>
<name>A0A7W7ETC3_9SPHN</name>
<accession>A0A7W7ETC3</accession>
<feature type="transmembrane region" description="Helical" evidence="8">
    <location>
        <begin position="140"/>
        <end position="164"/>
    </location>
</feature>
<dbReference type="OrthoDB" id="7582411at2"/>
<evidence type="ECO:0000256" key="2">
    <source>
        <dbReference type="ARBA" id="ARBA00009142"/>
    </source>
</evidence>
<reference evidence="9 10" key="1">
    <citation type="submission" date="2020-08" db="EMBL/GenBank/DDBJ databases">
        <title>Genomic Encyclopedia of Type Strains, Phase IV (KMG-IV): sequencing the most valuable type-strain genomes for metagenomic binning, comparative biology and taxonomic classification.</title>
        <authorList>
            <person name="Goeker M."/>
        </authorList>
    </citation>
    <scope>NUCLEOTIDE SEQUENCE [LARGE SCALE GENOMIC DNA]</scope>
    <source>
        <strain evidence="9 10">DSM 17507</strain>
    </source>
</reference>
<protein>
    <recommendedName>
        <fullName evidence="8">Probable membrane transporter protein</fullName>
    </recommendedName>
</protein>
<sequence>MALLVVAGAIAGAVNAIAGGGPILTLAGMMALGIDPRLANLTSTVALSPGQAAAGFMAWKTLRVRSSVAHHLGGSFVLSIVLAIAGGAVGALLLLSTDPAGFRKLVVWLVLLATAIYAWAGRGKATAGAGSVLSPWLYWPILAILAVYGGYFGGGNSFLVLALLAFSGLAGVEGGAAKNIIVAALNAGAVVIFVASGSTQWLLALPLAVGGLIGSVGGAHLLGRLRASQIRPIVIGSGLFLAAWLAIR</sequence>
<organism evidence="9 10">
    <name type="scientific">Novosphingobium taihuense</name>
    <dbReference type="NCBI Taxonomy" id="260085"/>
    <lineage>
        <taxon>Bacteria</taxon>
        <taxon>Pseudomonadati</taxon>
        <taxon>Pseudomonadota</taxon>
        <taxon>Alphaproteobacteria</taxon>
        <taxon>Sphingomonadales</taxon>
        <taxon>Sphingomonadaceae</taxon>
        <taxon>Novosphingobium</taxon>
    </lineage>
</organism>
<feature type="transmembrane region" description="Helical" evidence="8">
    <location>
        <begin position="176"/>
        <end position="195"/>
    </location>
</feature>
<dbReference type="AlphaFoldDB" id="A0A7W7ETC3"/>
<keyword evidence="6 8" id="KW-1133">Transmembrane helix</keyword>
<evidence type="ECO:0000256" key="8">
    <source>
        <dbReference type="RuleBase" id="RU363041"/>
    </source>
</evidence>
<evidence type="ECO:0000256" key="1">
    <source>
        <dbReference type="ARBA" id="ARBA00004651"/>
    </source>
</evidence>